<feature type="region of interest" description="Disordered" evidence="1">
    <location>
        <begin position="56"/>
        <end position="83"/>
    </location>
</feature>
<accession>A0A2R6RIQ2</accession>
<dbReference type="OrthoDB" id="2751380at2759"/>
<gene>
    <name evidence="2" type="ORF">PHLCEN_2v2611</name>
</gene>
<dbReference type="Proteomes" id="UP000186601">
    <property type="component" value="Unassembled WGS sequence"/>
</dbReference>
<organism evidence="2 3">
    <name type="scientific">Hermanssonia centrifuga</name>
    <dbReference type="NCBI Taxonomy" id="98765"/>
    <lineage>
        <taxon>Eukaryota</taxon>
        <taxon>Fungi</taxon>
        <taxon>Dikarya</taxon>
        <taxon>Basidiomycota</taxon>
        <taxon>Agaricomycotina</taxon>
        <taxon>Agaricomycetes</taxon>
        <taxon>Polyporales</taxon>
        <taxon>Meruliaceae</taxon>
        <taxon>Hermanssonia</taxon>
    </lineage>
</organism>
<reference evidence="2 3" key="1">
    <citation type="submission" date="2018-02" db="EMBL/GenBank/DDBJ databases">
        <title>Genome sequence of the basidiomycete white-rot fungus Phlebia centrifuga.</title>
        <authorList>
            <person name="Granchi Z."/>
            <person name="Peng M."/>
            <person name="de Vries R.P."/>
            <person name="Hilden K."/>
            <person name="Makela M.R."/>
            <person name="Grigoriev I."/>
            <person name="Riley R."/>
        </authorList>
    </citation>
    <scope>NUCLEOTIDE SEQUENCE [LARGE SCALE GENOMIC DNA]</scope>
    <source>
        <strain evidence="2 3">FBCC195</strain>
    </source>
</reference>
<sequence length="279" mass="30530">KNLQEYPVQGMTRSATMTPLVTPQGKLPAAGSTPSQTASAYIQTLPTVIELSSDSDDEDIASWVPDTPSRPAKRKHSGPGTSIKREIKHESITADIIEISSSDSDDNSIAKKNRRLMKKQQSLRLTVPDASGVFRITARQSAKKIVTLIKAPSCWGASGRGDSIAYLLDLTDDTLEWMNTKGELMTMAAVIKVEDQDAWGGGIAGSKHASVKVAALDGVLCCYAQHVCQGIYHCERIKQDLLDDLERYEPTQDDRVEFWELERAINAAEHSSMEAQAAR</sequence>
<evidence type="ECO:0000313" key="3">
    <source>
        <dbReference type="Proteomes" id="UP000186601"/>
    </source>
</evidence>
<evidence type="ECO:0000313" key="2">
    <source>
        <dbReference type="EMBL" id="PSS29899.1"/>
    </source>
</evidence>
<keyword evidence="3" id="KW-1185">Reference proteome</keyword>
<name>A0A2R6RIQ2_9APHY</name>
<feature type="region of interest" description="Disordered" evidence="1">
    <location>
        <begin position="1"/>
        <end position="38"/>
    </location>
</feature>
<feature type="non-terminal residue" evidence="2">
    <location>
        <position position="1"/>
    </location>
</feature>
<comment type="caution">
    <text evidence="2">The sequence shown here is derived from an EMBL/GenBank/DDBJ whole genome shotgun (WGS) entry which is preliminary data.</text>
</comment>
<protein>
    <submittedName>
        <fullName evidence="2">Uncharacterized protein</fullName>
    </submittedName>
</protein>
<proteinExistence type="predicted"/>
<evidence type="ECO:0000256" key="1">
    <source>
        <dbReference type="SAM" id="MobiDB-lite"/>
    </source>
</evidence>
<dbReference type="EMBL" id="MLYV02000244">
    <property type="protein sequence ID" value="PSS29899.1"/>
    <property type="molecule type" value="Genomic_DNA"/>
</dbReference>
<dbReference type="AlphaFoldDB" id="A0A2R6RIQ2"/>
<feature type="compositionally biased region" description="Polar residues" evidence="1">
    <location>
        <begin position="11"/>
        <end position="21"/>
    </location>
</feature>